<dbReference type="EMBL" id="CP163439">
    <property type="protein sequence ID" value="XDQ31901.1"/>
    <property type="molecule type" value="Genomic_DNA"/>
</dbReference>
<dbReference type="InterPro" id="IPR027417">
    <property type="entry name" value="P-loop_NTPase"/>
</dbReference>
<evidence type="ECO:0000259" key="2">
    <source>
        <dbReference type="Pfam" id="PF13401"/>
    </source>
</evidence>
<name>A0AB39PP44_9ACTN</name>
<dbReference type="SUPFAM" id="SSF52540">
    <property type="entry name" value="P-loop containing nucleoside triphosphate hydrolases"/>
    <property type="match status" value="1"/>
</dbReference>
<feature type="region of interest" description="Disordered" evidence="1">
    <location>
        <begin position="379"/>
        <end position="427"/>
    </location>
</feature>
<feature type="domain" description="ORC1/DEAH AAA+ ATPase" evidence="2">
    <location>
        <begin position="111"/>
        <end position="243"/>
    </location>
</feature>
<dbReference type="AlphaFoldDB" id="A0AB39PP44"/>
<dbReference type="RefSeq" id="WP_369166393.1">
    <property type="nucleotide sequence ID" value="NZ_CP163439.1"/>
</dbReference>
<accession>A0AB39PP44</accession>
<proteinExistence type="predicted"/>
<reference evidence="3" key="1">
    <citation type="submission" date="2024-07" db="EMBL/GenBank/DDBJ databases">
        <authorList>
            <person name="Yu S.T."/>
        </authorList>
    </citation>
    <scope>NUCLEOTIDE SEQUENCE</scope>
    <source>
        <strain evidence="3">R28</strain>
    </source>
</reference>
<dbReference type="Pfam" id="PF13401">
    <property type="entry name" value="AAA_22"/>
    <property type="match status" value="1"/>
</dbReference>
<dbReference type="Gene3D" id="3.40.50.300">
    <property type="entry name" value="P-loop containing nucleotide triphosphate hydrolases"/>
    <property type="match status" value="1"/>
</dbReference>
<protein>
    <submittedName>
        <fullName evidence="3">AAA family ATPase</fullName>
    </submittedName>
</protein>
<evidence type="ECO:0000313" key="3">
    <source>
        <dbReference type="EMBL" id="XDQ31901.1"/>
    </source>
</evidence>
<gene>
    <name evidence="3" type="ORF">AB5J49_00105</name>
</gene>
<dbReference type="GO" id="GO:0016887">
    <property type="term" value="F:ATP hydrolysis activity"/>
    <property type="evidence" value="ECO:0007669"/>
    <property type="project" value="InterPro"/>
</dbReference>
<sequence length="427" mass="47361">MSKDPLAGLPSRSRIAELILRKHPHRNTFAGWEHYRRTRGLLVPAPMLTAAQLRSIPLDRRSDYDLYRQVTNVNLPLQQTPMLTKVTEVIDRRLLSNPFIQDDATLPGVMVSGFGNHGKTAAVCALAAAFEDYWLDLHGHLDPASVEGTWDLHAPVAYVSTPVTATPKSLCESILNFFGPDIRKMTLPQLLRQVADSLRDHGVMVLILDDINRIRMHRSDDQDVLDMIRALMGCGITLILSGVNIPGTGLLREATYDRKTKQWVLPPLETHRVHGLEVTQTERRFDLVELDRFPYGTPAEMQHFVNHLKGIEDHLRLMKAKPGMLTSGGMPEYLYGRCAGVVGILGRLVRGAAIAAMQSGKEEIDEELLEGIIIGRENPARGIGQAPDDTGEPEAPKPTTSRARPRKASRNSSFDDHGPQHSNEAAS</sequence>
<evidence type="ECO:0000256" key="1">
    <source>
        <dbReference type="SAM" id="MobiDB-lite"/>
    </source>
</evidence>
<organism evidence="3">
    <name type="scientific">Streptomyces sp. R28</name>
    <dbReference type="NCBI Taxonomy" id="3238628"/>
    <lineage>
        <taxon>Bacteria</taxon>
        <taxon>Bacillati</taxon>
        <taxon>Actinomycetota</taxon>
        <taxon>Actinomycetes</taxon>
        <taxon>Kitasatosporales</taxon>
        <taxon>Streptomycetaceae</taxon>
        <taxon>Streptomyces</taxon>
    </lineage>
</organism>
<dbReference type="InterPro" id="IPR049945">
    <property type="entry name" value="AAA_22"/>
</dbReference>